<keyword evidence="1" id="KW-0732">Signal</keyword>
<organism evidence="2 3">
    <name type="scientific">Hymenobacter algoricola</name>
    <dbReference type="NCBI Taxonomy" id="486267"/>
    <lineage>
        <taxon>Bacteria</taxon>
        <taxon>Pseudomonadati</taxon>
        <taxon>Bacteroidota</taxon>
        <taxon>Cytophagia</taxon>
        <taxon>Cytophagales</taxon>
        <taxon>Hymenobacteraceae</taxon>
        <taxon>Hymenobacter</taxon>
    </lineage>
</organism>
<evidence type="ECO:0008006" key="4">
    <source>
        <dbReference type="Google" id="ProtNLM"/>
    </source>
</evidence>
<dbReference type="EMBL" id="BAABDH010000015">
    <property type="protein sequence ID" value="GAA3923921.1"/>
    <property type="molecule type" value="Genomic_DNA"/>
</dbReference>
<dbReference type="NCBIfam" id="TIGR04131">
    <property type="entry name" value="Bac_Flav_CTERM"/>
    <property type="match status" value="1"/>
</dbReference>
<keyword evidence="3" id="KW-1185">Reference proteome</keyword>
<evidence type="ECO:0000313" key="3">
    <source>
        <dbReference type="Proteomes" id="UP001499909"/>
    </source>
</evidence>
<dbReference type="Pfam" id="PF13585">
    <property type="entry name" value="CHU_C"/>
    <property type="match status" value="1"/>
</dbReference>
<proteinExistence type="predicted"/>
<dbReference type="Proteomes" id="UP001499909">
    <property type="component" value="Unassembled WGS sequence"/>
</dbReference>
<feature type="chain" id="PRO_5046928591" description="Gliding motility-associated C-terminal domain-containing protein" evidence="1">
    <location>
        <begin position="28"/>
        <end position="772"/>
    </location>
</feature>
<reference evidence="3" key="1">
    <citation type="journal article" date="2019" name="Int. J. Syst. Evol. Microbiol.">
        <title>The Global Catalogue of Microorganisms (GCM) 10K type strain sequencing project: providing services to taxonomists for standard genome sequencing and annotation.</title>
        <authorList>
            <consortium name="The Broad Institute Genomics Platform"/>
            <consortium name="The Broad Institute Genome Sequencing Center for Infectious Disease"/>
            <person name="Wu L."/>
            <person name="Ma J."/>
        </authorList>
    </citation>
    <scope>NUCLEOTIDE SEQUENCE [LARGE SCALE GENOMIC DNA]</scope>
    <source>
        <strain evidence="3">JCM 17214</strain>
    </source>
</reference>
<dbReference type="RefSeq" id="WP_345110320.1">
    <property type="nucleotide sequence ID" value="NZ_BAABDH010000015.1"/>
</dbReference>
<sequence>MKKTLQATYLLLFAWCLSLAGMQSAQASHMQGGQLTYLAMGNNQYKVQLTVFRDCSGVAFSGITPDLEYRTTGCSGGPWPKIRMLLVPGTQKIGDPYCANFPGGPSPCGSGKATNYETGIFEATVTLPPAAEWTLSVAINARPDVGNVVNSSFEDMYFEAKLNNLVGGQIIQNTSPQYDQLNAATPFVCWKQDTQLSFATTEPDGDSLVYSLETPLGGCNESLNYDSYTSTRFILVSEGPPVCVADLGPNATGVYTPTFPLPSYSFTGPACPQVRTAVPTFAFSPTLGTMTFTPALFTPGNTTAQQAKNKYAVVGKVTEWRRIRNASGVLTAYKVGSVRRDMLVVVIDCGTNLIPGPPLATGGPKTGVQIVNSRDSTFITAYTCNYTEVRLKFSDPNPTDLIKVTYPELDPQVPTPQKPTYLPEDVATFQLLGNETKTPYGILRIRPDVAFTGRTFRIPVKIEDNGCPTKGVTYRTIVLKIAKGNFAKVVASAASPIICEGSAVSLKADPARPDSVGQQVARYGYRWTPAPGFNLADTAKQTASVRPTVTTRYKVRIVGLDFRQSPTITCFDTASVLVRVRPAITVNFTVTGRALAQVGGPNLPKRAFTITNTSVDTKNIDTYIWSYKRVRDGRGNPVSDSTEVTFSNRFNPGEQTFDEGPGTYRIILRISNMAGTTQCATLTKVQTVVAPDLVVPNVFTPNGDQLNDTFVLSAEGAGAGKVQIFNRWGRLIKQYENYRNEWDGAEQPDGVYYYLMTDKNGTTSKGWVELNR</sequence>
<evidence type="ECO:0000313" key="2">
    <source>
        <dbReference type="EMBL" id="GAA3923921.1"/>
    </source>
</evidence>
<name>A0ABP7MIS3_9BACT</name>
<gene>
    <name evidence="2" type="ORF">GCM10022406_07650</name>
</gene>
<evidence type="ECO:0000256" key="1">
    <source>
        <dbReference type="SAM" id="SignalP"/>
    </source>
</evidence>
<accession>A0ABP7MIS3</accession>
<comment type="caution">
    <text evidence="2">The sequence shown here is derived from an EMBL/GenBank/DDBJ whole genome shotgun (WGS) entry which is preliminary data.</text>
</comment>
<dbReference type="InterPro" id="IPR026341">
    <property type="entry name" value="T9SS_type_B"/>
</dbReference>
<protein>
    <recommendedName>
        <fullName evidence="4">Gliding motility-associated C-terminal domain-containing protein</fullName>
    </recommendedName>
</protein>
<feature type="signal peptide" evidence="1">
    <location>
        <begin position="1"/>
        <end position="27"/>
    </location>
</feature>